<dbReference type="GO" id="GO:0005743">
    <property type="term" value="C:mitochondrial inner membrane"/>
    <property type="evidence" value="ECO:0007669"/>
    <property type="project" value="TreeGrafter"/>
</dbReference>
<keyword evidence="3" id="KW-0285">Flavoprotein</keyword>
<dbReference type="InterPro" id="IPR000172">
    <property type="entry name" value="GMC_OxRdtase_N"/>
</dbReference>
<dbReference type="InterPro" id="IPR036188">
    <property type="entry name" value="FAD/NAD-bd_sf"/>
</dbReference>
<dbReference type="Gene3D" id="3.30.560.10">
    <property type="entry name" value="Glucose Oxidase, domain 3"/>
    <property type="match status" value="1"/>
</dbReference>
<dbReference type="Proteomes" id="UP000007875">
    <property type="component" value="Unassembled WGS sequence"/>
</dbReference>
<dbReference type="GO" id="GO:0008812">
    <property type="term" value="F:choline dehydrogenase activity"/>
    <property type="evidence" value="ECO:0007669"/>
    <property type="project" value="TreeGrafter"/>
</dbReference>
<dbReference type="Ensembl" id="ENSCSAVT00000002122.1">
    <property type="protein sequence ID" value="ENSCSAVP00000002085.1"/>
    <property type="gene ID" value="ENSCSAVG00000001225.1"/>
</dbReference>
<dbReference type="GO" id="GO:0050660">
    <property type="term" value="F:flavin adenine dinucleotide binding"/>
    <property type="evidence" value="ECO:0007669"/>
    <property type="project" value="InterPro"/>
</dbReference>
<evidence type="ECO:0000313" key="6">
    <source>
        <dbReference type="Ensembl" id="ENSCSAVP00000002085.1"/>
    </source>
</evidence>
<feature type="domain" description="Glucose-methanol-choline oxidoreductase N-terminal" evidence="5">
    <location>
        <begin position="132"/>
        <end position="146"/>
    </location>
</feature>
<dbReference type="HOGENOM" id="CLU_094809_0_0_1"/>
<dbReference type="eggNOG" id="KOG1238">
    <property type="taxonomic scope" value="Eukaryota"/>
</dbReference>
<dbReference type="SUPFAM" id="SSF51905">
    <property type="entry name" value="FAD/NAD(P)-binding domain"/>
    <property type="match status" value="1"/>
</dbReference>
<comment type="similarity">
    <text evidence="2">Belongs to the GMC oxidoreductase family.</text>
</comment>
<keyword evidence="4" id="KW-0274">FAD</keyword>
<evidence type="ECO:0000256" key="4">
    <source>
        <dbReference type="ARBA" id="ARBA00022827"/>
    </source>
</evidence>
<dbReference type="PANTHER" id="PTHR11552:SF147">
    <property type="entry name" value="CHOLINE DEHYDROGENASE, MITOCHONDRIAL"/>
    <property type="match status" value="1"/>
</dbReference>
<reference evidence="6" key="2">
    <citation type="submission" date="2025-08" db="UniProtKB">
        <authorList>
            <consortium name="Ensembl"/>
        </authorList>
    </citation>
    <scope>IDENTIFICATION</scope>
</reference>
<dbReference type="OMA" id="ATIHATN"/>
<dbReference type="GeneTree" id="ENSGT00940000165117"/>
<evidence type="ECO:0000313" key="7">
    <source>
        <dbReference type="Proteomes" id="UP000007875"/>
    </source>
</evidence>
<proteinExistence type="inferred from homology"/>
<dbReference type="STRING" id="51511.ENSCSAVP00000002085"/>
<dbReference type="InParanoid" id="H2Y9T7"/>
<dbReference type="AlphaFoldDB" id="H2Y9T7"/>
<organism evidence="6 7">
    <name type="scientific">Ciona savignyi</name>
    <name type="common">Pacific transparent sea squirt</name>
    <dbReference type="NCBI Taxonomy" id="51511"/>
    <lineage>
        <taxon>Eukaryota</taxon>
        <taxon>Metazoa</taxon>
        <taxon>Chordata</taxon>
        <taxon>Tunicata</taxon>
        <taxon>Ascidiacea</taxon>
        <taxon>Phlebobranchia</taxon>
        <taxon>Cionidae</taxon>
        <taxon>Ciona</taxon>
    </lineage>
</organism>
<reference evidence="7" key="1">
    <citation type="submission" date="2003-08" db="EMBL/GenBank/DDBJ databases">
        <authorList>
            <person name="Birren B."/>
            <person name="Nusbaum C."/>
            <person name="Abebe A."/>
            <person name="Abouelleil A."/>
            <person name="Adekoya E."/>
            <person name="Ait-zahra M."/>
            <person name="Allen N."/>
            <person name="Allen T."/>
            <person name="An P."/>
            <person name="Anderson M."/>
            <person name="Anderson S."/>
            <person name="Arachchi H."/>
            <person name="Armbruster J."/>
            <person name="Bachantsang P."/>
            <person name="Baldwin J."/>
            <person name="Barry A."/>
            <person name="Bayul T."/>
            <person name="Blitshsteyn B."/>
            <person name="Bloom T."/>
            <person name="Blye J."/>
            <person name="Boguslavskiy L."/>
            <person name="Borowsky M."/>
            <person name="Boukhgalter B."/>
            <person name="Brunache A."/>
            <person name="Butler J."/>
            <person name="Calixte N."/>
            <person name="Calvo S."/>
            <person name="Camarata J."/>
            <person name="Campo K."/>
            <person name="Chang J."/>
            <person name="Cheshatsang Y."/>
            <person name="Citroen M."/>
            <person name="Collymore A."/>
            <person name="Considine T."/>
            <person name="Cook A."/>
            <person name="Cooke P."/>
            <person name="Corum B."/>
            <person name="Cuomo C."/>
            <person name="David R."/>
            <person name="Dawoe T."/>
            <person name="Degray S."/>
            <person name="Dodge S."/>
            <person name="Dooley K."/>
            <person name="Dorje P."/>
            <person name="Dorjee K."/>
            <person name="Dorris L."/>
            <person name="Duffey N."/>
            <person name="Dupes A."/>
            <person name="Elkins T."/>
            <person name="Engels R."/>
            <person name="Erickson J."/>
            <person name="Farina A."/>
            <person name="Faro S."/>
            <person name="Ferreira P."/>
            <person name="Fischer H."/>
            <person name="Fitzgerald M."/>
            <person name="Foley K."/>
            <person name="Gage D."/>
            <person name="Galagan J."/>
            <person name="Gearin G."/>
            <person name="Gnerre S."/>
            <person name="Gnirke A."/>
            <person name="Goyette A."/>
            <person name="Graham J."/>
            <person name="Grandbois E."/>
            <person name="Gyaltsen K."/>
            <person name="Hafez N."/>
            <person name="Hagopian D."/>
            <person name="Hagos B."/>
            <person name="Hall J."/>
            <person name="Hatcher B."/>
            <person name="Heller A."/>
            <person name="Higgins H."/>
            <person name="Honan T."/>
            <person name="Horn A."/>
            <person name="Houde N."/>
            <person name="Hughes L."/>
            <person name="Hulme W."/>
            <person name="Husby E."/>
            <person name="Iliev I."/>
            <person name="Jaffe D."/>
            <person name="Jones C."/>
            <person name="Kamal M."/>
            <person name="Kamat A."/>
            <person name="Kamvysselis M."/>
            <person name="Karlsson E."/>
            <person name="Kells C."/>
            <person name="Kieu A."/>
            <person name="Kisner P."/>
            <person name="Kodira C."/>
            <person name="Kulbokas E."/>
            <person name="Labutti K."/>
            <person name="Lama D."/>
            <person name="Landers T."/>
            <person name="Leger J."/>
            <person name="Levine S."/>
            <person name="Lewis D."/>
            <person name="Lewis T."/>
            <person name="Lindblad-toh K."/>
            <person name="Liu X."/>
            <person name="Lokyitsang T."/>
            <person name="Lokyitsang Y."/>
            <person name="Lucien O."/>
            <person name="Lui A."/>
            <person name="Ma L.J."/>
            <person name="Mabbitt R."/>
            <person name="Macdonald J."/>
            <person name="Maclean C."/>
            <person name="Major J."/>
            <person name="Manning J."/>
            <person name="Marabella R."/>
            <person name="Maru K."/>
            <person name="Matthews C."/>
            <person name="Mauceli E."/>
            <person name="Mccarthy M."/>
            <person name="Mcdonough S."/>
            <person name="Mcghee T."/>
            <person name="Meldrim J."/>
            <person name="Meneus L."/>
            <person name="Mesirov J."/>
            <person name="Mihalev A."/>
            <person name="Mihova T."/>
            <person name="Mikkelsen T."/>
            <person name="Mlenga V."/>
            <person name="Moru K."/>
            <person name="Mozes J."/>
            <person name="Mulrain L."/>
            <person name="Munson G."/>
            <person name="Naylor J."/>
            <person name="Newes C."/>
            <person name="Nguyen C."/>
            <person name="Nguyen N."/>
            <person name="Nguyen T."/>
            <person name="Nicol R."/>
            <person name="Nielsen C."/>
            <person name="Nizzari M."/>
            <person name="Norbu C."/>
            <person name="Norbu N."/>
            <person name="O'donnell P."/>
            <person name="Okoawo O."/>
            <person name="O'leary S."/>
            <person name="Omotosho B."/>
            <person name="O'neill K."/>
            <person name="Osman S."/>
            <person name="Parker S."/>
            <person name="Perrin D."/>
            <person name="Phunkhang P."/>
            <person name="Piqani B."/>
            <person name="Purcell S."/>
            <person name="Rachupka T."/>
            <person name="Ramasamy U."/>
            <person name="Rameau R."/>
            <person name="Ray V."/>
            <person name="Raymond C."/>
            <person name="Retta R."/>
            <person name="Richardson S."/>
            <person name="Rise C."/>
            <person name="Rodriguez J."/>
            <person name="Rogers J."/>
            <person name="Rogov P."/>
            <person name="Rutman M."/>
            <person name="Schupbach R."/>
            <person name="Seaman C."/>
            <person name="Settipalli S."/>
            <person name="Sharpe T."/>
            <person name="Sheridan J."/>
            <person name="Sherpa N."/>
            <person name="Shi J."/>
            <person name="Smirnov S."/>
            <person name="Smith C."/>
            <person name="Sougnez C."/>
            <person name="Spencer B."/>
            <person name="Stalker J."/>
            <person name="Stange-thomann N."/>
            <person name="Stavropoulos S."/>
            <person name="Stetson K."/>
            <person name="Stone C."/>
            <person name="Stone S."/>
            <person name="Stubbs M."/>
            <person name="Talamas J."/>
            <person name="Tchuinga P."/>
            <person name="Tenzing P."/>
            <person name="Tesfaye S."/>
            <person name="Theodore J."/>
            <person name="Thoulutsang Y."/>
            <person name="Topham K."/>
            <person name="Towey S."/>
            <person name="Tsamla T."/>
            <person name="Tsomo N."/>
            <person name="Vallee D."/>
            <person name="Vassiliev H."/>
            <person name="Venkataraman V."/>
            <person name="Vinson J."/>
            <person name="Vo A."/>
            <person name="Wade C."/>
            <person name="Wang S."/>
            <person name="Wangchuk T."/>
            <person name="Wangdi T."/>
            <person name="Whittaker C."/>
            <person name="Wilkinson J."/>
            <person name="Wu Y."/>
            <person name="Wyman D."/>
            <person name="Yadav S."/>
            <person name="Yang S."/>
            <person name="Yang X."/>
            <person name="Yeager S."/>
            <person name="Yee E."/>
            <person name="Young G."/>
            <person name="Zainoun J."/>
            <person name="Zembeck L."/>
            <person name="Zimmer A."/>
            <person name="Zody M."/>
            <person name="Lander E."/>
        </authorList>
    </citation>
    <scope>NUCLEOTIDE SEQUENCE [LARGE SCALE GENOMIC DNA]</scope>
</reference>
<evidence type="ECO:0000256" key="3">
    <source>
        <dbReference type="ARBA" id="ARBA00022630"/>
    </source>
</evidence>
<evidence type="ECO:0000256" key="1">
    <source>
        <dbReference type="ARBA" id="ARBA00001974"/>
    </source>
</evidence>
<dbReference type="PROSITE" id="PS00624">
    <property type="entry name" value="GMC_OXRED_2"/>
    <property type="match status" value="1"/>
</dbReference>
<evidence type="ECO:0000256" key="2">
    <source>
        <dbReference type="ARBA" id="ARBA00010790"/>
    </source>
</evidence>
<sequence>MAMNGDMSSDYHGKHGILKTGYSYMTPIAKLVLKAGKELGYKQRDYNAEDMIGIHQAQNTVYNGWRQSSNEFLKQAADQRPERLHIVGRAHVRQVVFEADTNGVRRATGVIYVRDGVEVNVRARNEVILSAGSVGSPQLLLLSGIGPKTHLKEKEIPIIADLPGVGKNLQDHVMTPALFYGPNVPPRSSIDDYTIFTAMPQYLIGNGGPLTYSGLDVTSFIRTPLAKSKSPDIQMTQLSAQLTLGSLDLNERLFNFG</sequence>
<accession>H2Y9T7</accession>
<reference evidence="6" key="3">
    <citation type="submission" date="2025-09" db="UniProtKB">
        <authorList>
            <consortium name="Ensembl"/>
        </authorList>
    </citation>
    <scope>IDENTIFICATION</scope>
</reference>
<protein>
    <recommendedName>
        <fullName evidence="5">Glucose-methanol-choline oxidoreductase N-terminal domain-containing protein</fullName>
    </recommendedName>
</protein>
<dbReference type="PANTHER" id="PTHR11552">
    <property type="entry name" value="GLUCOSE-METHANOL-CHOLINE GMC OXIDOREDUCTASE"/>
    <property type="match status" value="1"/>
</dbReference>
<name>H2Y9T7_CIOSA</name>
<keyword evidence="7" id="KW-1185">Reference proteome</keyword>
<dbReference type="InterPro" id="IPR012132">
    <property type="entry name" value="GMC_OxRdtase"/>
</dbReference>
<dbReference type="Gene3D" id="3.50.50.60">
    <property type="entry name" value="FAD/NAD(P)-binding domain"/>
    <property type="match status" value="1"/>
</dbReference>
<comment type="cofactor">
    <cofactor evidence="1">
        <name>FAD</name>
        <dbReference type="ChEBI" id="CHEBI:57692"/>
    </cofactor>
</comment>
<dbReference type="Pfam" id="PF00732">
    <property type="entry name" value="GMC_oxred_N"/>
    <property type="match status" value="1"/>
</dbReference>
<evidence type="ECO:0000259" key="5">
    <source>
        <dbReference type="PROSITE" id="PS00624"/>
    </source>
</evidence>